<protein>
    <submittedName>
        <fullName evidence="7">Bacteriochlorophyll synthase 44.5 kDa chain</fullName>
    </submittedName>
</protein>
<feature type="transmembrane region" description="Helical" evidence="6">
    <location>
        <begin position="144"/>
        <end position="167"/>
    </location>
</feature>
<feature type="transmembrane region" description="Helical" evidence="6">
    <location>
        <begin position="77"/>
        <end position="100"/>
    </location>
</feature>
<dbReference type="GO" id="GO:0016020">
    <property type="term" value="C:membrane"/>
    <property type="evidence" value="ECO:0007669"/>
    <property type="project" value="UniProtKB-SubCell"/>
</dbReference>
<feature type="transmembrane region" description="Helical" evidence="6">
    <location>
        <begin position="303"/>
        <end position="327"/>
    </location>
</feature>
<dbReference type="OrthoDB" id="5800821at2"/>
<dbReference type="InterPro" id="IPR036259">
    <property type="entry name" value="MFS_trans_sf"/>
</dbReference>
<feature type="transmembrane region" description="Helical" evidence="6">
    <location>
        <begin position="106"/>
        <end position="132"/>
    </location>
</feature>
<dbReference type="RefSeq" id="WP_055036333.1">
    <property type="nucleotide sequence ID" value="NZ_AP014854.2"/>
</dbReference>
<evidence type="ECO:0000313" key="9">
    <source>
        <dbReference type="Proteomes" id="UP000065734"/>
    </source>
</evidence>
<organism evidence="8 9">
    <name type="scientific">Blastochloris viridis</name>
    <name type="common">Rhodopseudomonas viridis</name>
    <dbReference type="NCBI Taxonomy" id="1079"/>
    <lineage>
        <taxon>Bacteria</taxon>
        <taxon>Pseudomonadati</taxon>
        <taxon>Pseudomonadota</taxon>
        <taxon>Alphaproteobacteria</taxon>
        <taxon>Hyphomicrobiales</taxon>
        <taxon>Blastochloridaceae</taxon>
        <taxon>Blastochloris</taxon>
    </lineage>
</organism>
<evidence type="ECO:0000256" key="4">
    <source>
        <dbReference type="ARBA" id="ARBA00022989"/>
    </source>
</evidence>
<dbReference type="Proteomes" id="UP000065734">
    <property type="component" value="Chromosome I"/>
</dbReference>
<comment type="subcellular location">
    <subcellularLocation>
        <location evidence="1">Membrane</location>
        <topology evidence="1">Multi-pass membrane protein</topology>
    </subcellularLocation>
</comment>
<accession>A0A0H5BDG2</accession>
<evidence type="ECO:0000313" key="7">
    <source>
        <dbReference type="EMBL" id="BAR98366.1"/>
    </source>
</evidence>
<feature type="transmembrane region" description="Helical" evidence="6">
    <location>
        <begin position="271"/>
        <end position="291"/>
    </location>
</feature>
<evidence type="ECO:0000256" key="6">
    <source>
        <dbReference type="SAM" id="Phobius"/>
    </source>
</evidence>
<evidence type="ECO:0000256" key="2">
    <source>
        <dbReference type="ARBA" id="ARBA00008412"/>
    </source>
</evidence>
<feature type="transmembrane region" description="Helical" evidence="6">
    <location>
        <begin position="400"/>
        <end position="422"/>
    </location>
</feature>
<reference evidence="7" key="1">
    <citation type="journal article" date="2015" name="Genome Announc.">
        <title>Complete Genome Sequence of the Bacteriochlorophyll b-Producing Photosynthetic Bacterium Blastochloris viridis.</title>
        <authorList>
            <person name="Tsukatani Y."/>
            <person name="Hirose Y."/>
            <person name="Harada J."/>
            <person name="Misawa N."/>
            <person name="Mori K."/>
            <person name="Inoue K."/>
            <person name="Tamiaki H."/>
        </authorList>
    </citation>
    <scope>NUCLEOTIDE SEQUENCE [LARGE SCALE GENOMIC DNA]</scope>
    <source>
        <strain evidence="7">DSM 133</strain>
    </source>
</reference>
<dbReference type="EMBL" id="AP014854">
    <property type="protein sequence ID" value="BAR98366.1"/>
    <property type="molecule type" value="Genomic_DNA"/>
</dbReference>
<feature type="transmembrane region" description="Helical" evidence="6">
    <location>
        <begin position="173"/>
        <end position="197"/>
    </location>
</feature>
<reference evidence="9" key="3">
    <citation type="journal article" date="2016" name="Genome Announc.">
        <title>Revised genome sequence of the purple photosynthetic bacterium Blastochloris viridis.</title>
        <authorList>
            <person name="Liu L.N."/>
            <person name="Faulkner M."/>
            <person name="Liu X."/>
            <person name="Huang F."/>
            <person name="Darby A.C."/>
            <person name="Hall N."/>
        </authorList>
    </citation>
    <scope>NUCLEOTIDE SEQUENCE [LARGE SCALE GENOMIC DNA]</scope>
    <source>
        <strain evidence="9">ATCC 19567 / DSM 133 / F</strain>
    </source>
</reference>
<dbReference type="PATRIC" id="fig|1079.6.peg.577"/>
<dbReference type="Gene3D" id="1.20.1250.20">
    <property type="entry name" value="MFS general substrate transporter like domains"/>
    <property type="match status" value="1"/>
</dbReference>
<keyword evidence="4 6" id="KW-1133">Transmembrane helix</keyword>
<feature type="transmembrane region" description="Helical" evidence="6">
    <location>
        <begin position="367"/>
        <end position="388"/>
    </location>
</feature>
<dbReference type="PANTHER" id="PTHR23538:SF1">
    <property type="entry name" value="44.5 KD BACTERIOCHLOROPHYLL SYNTHASE SUBUNIT"/>
    <property type="match status" value="1"/>
</dbReference>
<feature type="transmembrane region" description="Helical" evidence="6">
    <location>
        <begin position="233"/>
        <end position="251"/>
    </location>
</feature>
<keyword evidence="9" id="KW-1185">Reference proteome</keyword>
<dbReference type="InterPro" id="IPR004896">
    <property type="entry name" value="PucC-rel"/>
</dbReference>
<dbReference type="CDD" id="cd06176">
    <property type="entry name" value="MFS_BCD_PucC-like"/>
    <property type="match status" value="1"/>
</dbReference>
<proteinExistence type="inferred from homology"/>
<dbReference type="PIRSF" id="PIRSF016565">
    <property type="entry name" value="PucC"/>
    <property type="match status" value="1"/>
</dbReference>
<gene>
    <name evidence="8" type="primary">pucC_1</name>
    <name evidence="7" type="ORF">BV133_773</name>
    <name evidence="8" type="ORF">BVIRIDIS_00090</name>
</gene>
<dbReference type="KEGG" id="bvr:BVIR_565"/>
<keyword evidence="5 6" id="KW-0472">Membrane</keyword>
<evidence type="ECO:0000313" key="8">
    <source>
        <dbReference type="EMBL" id="CUU41024.1"/>
    </source>
</evidence>
<feature type="transmembrane region" description="Helical" evidence="6">
    <location>
        <begin position="333"/>
        <end position="355"/>
    </location>
</feature>
<evidence type="ECO:0000256" key="3">
    <source>
        <dbReference type="ARBA" id="ARBA00022692"/>
    </source>
</evidence>
<evidence type="ECO:0000256" key="5">
    <source>
        <dbReference type="ARBA" id="ARBA00023136"/>
    </source>
</evidence>
<keyword evidence="3 6" id="KW-0812">Transmembrane</keyword>
<dbReference type="AlphaFoldDB" id="A0A0H5BDG2"/>
<reference evidence="8" key="2">
    <citation type="submission" date="2015-11" db="EMBL/GenBank/DDBJ databases">
        <authorList>
            <person name="Zhang Y."/>
            <person name="Guo Z."/>
        </authorList>
    </citation>
    <scope>NUCLEOTIDE SEQUENCE</scope>
    <source>
        <strain evidence="8">1</strain>
    </source>
</reference>
<dbReference type="InterPro" id="IPR026036">
    <property type="entry name" value="PucC"/>
</dbReference>
<name>A0A0H5BDG2_BLAVI</name>
<feature type="transmembrane region" description="Helical" evidence="6">
    <location>
        <begin position="38"/>
        <end position="57"/>
    </location>
</feature>
<dbReference type="PANTHER" id="PTHR23538">
    <property type="entry name" value="44.5 KD BACTERIOCHLOROPHYLL SYNTHASE SUBUNIT"/>
    <property type="match status" value="1"/>
</dbReference>
<dbReference type="STRING" id="1079.BVIR_565"/>
<comment type="similarity">
    <text evidence="2">Belongs to the PucC family.</text>
</comment>
<dbReference type="EMBL" id="LN907867">
    <property type="protein sequence ID" value="CUU41024.1"/>
    <property type="molecule type" value="Genomic_DNA"/>
</dbReference>
<sequence>MTQTPLGWFGIIRLGLVQTALGAVVVLTTSTMNRVMVVELALPAMIPGALVTWHYALQMLRPRWGYGSDVGGRRTPWIVGGMAVLATGGIGAALATAWMATDFAAGAILAALSFTLIGIGVGAAGTSLLVLLAKRVAAPRRAPAATIVWIMMIAGFAVTAGIAGHLLDPFSPARLVAVTSGVAVAAFLLAVVAVWGVEGRASATHQPAEAAAAKPPFRVALAEVWAEPEARRFTIFLFMSMLAYSAQDLILEPFAGAVFGLTPGESTKLSGLQHSGVLTGLIVVAIAGSSLCRGWAGSMRQWVIGGCLVSAMALASLVVAGAVGPVWPLNASVFVLGAANGAFAGAAITSMMGLAGQGRASREGVRMGMWGASQAVAFGLGGFAGTVAVDMVRYFVGEPVIAYTGVFATEALLFVISAVLALQIHGLEQPVERDRTRTVEEGFAAGTGRG</sequence>
<evidence type="ECO:0000256" key="1">
    <source>
        <dbReference type="ARBA" id="ARBA00004141"/>
    </source>
</evidence>
<dbReference type="SUPFAM" id="SSF103473">
    <property type="entry name" value="MFS general substrate transporter"/>
    <property type="match status" value="1"/>
</dbReference>
<dbReference type="Pfam" id="PF03209">
    <property type="entry name" value="PUCC"/>
    <property type="match status" value="1"/>
</dbReference>